<evidence type="ECO:0000313" key="2">
    <source>
        <dbReference type="EMBL" id="SDN18593.1"/>
    </source>
</evidence>
<feature type="region of interest" description="Disordered" evidence="1">
    <location>
        <begin position="1"/>
        <end position="32"/>
    </location>
</feature>
<dbReference type="Proteomes" id="UP000198704">
    <property type="component" value="Unassembled WGS sequence"/>
</dbReference>
<proteinExistence type="predicted"/>
<accession>A0A1G9ZDP8</accession>
<evidence type="ECO:0000256" key="1">
    <source>
        <dbReference type="SAM" id="MobiDB-lite"/>
    </source>
</evidence>
<organism evidence="2 3">
    <name type="scientific">Methylobacterium phyllostachyos</name>
    <dbReference type="NCBI Taxonomy" id="582672"/>
    <lineage>
        <taxon>Bacteria</taxon>
        <taxon>Pseudomonadati</taxon>
        <taxon>Pseudomonadota</taxon>
        <taxon>Alphaproteobacteria</taxon>
        <taxon>Hyphomicrobiales</taxon>
        <taxon>Methylobacteriaceae</taxon>
        <taxon>Methylobacterium</taxon>
    </lineage>
</organism>
<dbReference type="AlphaFoldDB" id="A0A1G9ZDP8"/>
<gene>
    <name evidence="2" type="ORF">SAMN05216360_106198</name>
</gene>
<dbReference type="EMBL" id="FNHS01000006">
    <property type="protein sequence ID" value="SDN18593.1"/>
    <property type="molecule type" value="Genomic_DNA"/>
</dbReference>
<dbReference type="STRING" id="582672.SAMN05216360_106198"/>
<evidence type="ECO:0000313" key="3">
    <source>
        <dbReference type="Proteomes" id="UP000198704"/>
    </source>
</evidence>
<dbReference type="SUPFAM" id="SSF89796">
    <property type="entry name" value="CoA-transferase family III (CaiB/BaiF)"/>
    <property type="match status" value="1"/>
</dbReference>
<reference evidence="3" key="1">
    <citation type="submission" date="2016-10" db="EMBL/GenBank/DDBJ databases">
        <authorList>
            <person name="Varghese N."/>
            <person name="Submissions S."/>
        </authorList>
    </citation>
    <scope>NUCLEOTIDE SEQUENCE [LARGE SCALE GENOMIC DNA]</scope>
    <source>
        <strain evidence="3">BL47</strain>
    </source>
</reference>
<dbReference type="InterPro" id="IPR023606">
    <property type="entry name" value="CoA-Trfase_III_dom_1_sf"/>
</dbReference>
<protein>
    <submittedName>
        <fullName evidence="2">Uncharacterized protein</fullName>
    </submittedName>
</protein>
<sequence length="132" mass="13703">MKACASGALGTLPRLAKTGSEPTEPGPARMAPDQRTWISQTLALRGLTVLAPEQAVAVTTTQRGLLMLEHASASDLCACHPHLITVDISGDGAGHAYSAMKPCNPLVQAESGFEGVTFDGTDTYRPAPSSRA</sequence>
<name>A0A1G9ZDP8_9HYPH</name>
<keyword evidence="3" id="KW-1185">Reference proteome</keyword>